<gene>
    <name evidence="5" type="ORF">DXX99_01055</name>
</gene>
<dbReference type="AlphaFoldDB" id="A0A3D8P7J7"/>
<protein>
    <submittedName>
        <fullName evidence="5">Helix-turn-helix transcriptional regulator</fullName>
    </submittedName>
</protein>
<dbReference type="PANTHER" id="PTHR44688">
    <property type="entry name" value="DNA-BINDING TRANSCRIPTIONAL ACTIVATOR DEVR_DOSR"/>
    <property type="match status" value="1"/>
</dbReference>
<evidence type="ECO:0000256" key="1">
    <source>
        <dbReference type="ARBA" id="ARBA00023015"/>
    </source>
</evidence>
<name>A0A3D8P7J7_9THEO</name>
<organism evidence="5 6">
    <name type="scientific">Ammonifex thiophilus</name>
    <dbReference type="NCBI Taxonomy" id="444093"/>
    <lineage>
        <taxon>Bacteria</taxon>
        <taxon>Bacillati</taxon>
        <taxon>Bacillota</taxon>
        <taxon>Clostridia</taxon>
        <taxon>Thermoanaerobacterales</taxon>
        <taxon>Thermoanaerobacteraceae</taxon>
        <taxon>Ammonifex</taxon>
    </lineage>
</organism>
<proteinExistence type="predicted"/>
<dbReference type="Pfam" id="PF00196">
    <property type="entry name" value="GerE"/>
    <property type="match status" value="1"/>
</dbReference>
<dbReference type="CDD" id="cd06170">
    <property type="entry name" value="LuxR_C_like"/>
    <property type="match status" value="1"/>
</dbReference>
<dbReference type="EMBL" id="QSLN01000001">
    <property type="protein sequence ID" value="RDV84667.1"/>
    <property type="molecule type" value="Genomic_DNA"/>
</dbReference>
<dbReference type="InterPro" id="IPR000792">
    <property type="entry name" value="Tscrpt_reg_LuxR_C"/>
</dbReference>
<dbReference type="PANTHER" id="PTHR44688:SF16">
    <property type="entry name" value="DNA-BINDING TRANSCRIPTIONAL ACTIVATOR DEVR_DOSR"/>
    <property type="match status" value="1"/>
</dbReference>
<sequence length="278" mass="31357">MAPFSKKSGISDEDYFPLLCSPEELEASYARCRACGVPQDLTRPREILDPAALAPRLKAAELLISLAEKTVRPICTTDPQRNFICILCDPELVALKLYASPEILEAARDLGVVPGTVFTERSCGTNALAMARELGRLVAVRGEQHFCRLFHNWWCVAAPVRGLGNSILGYLDISMHAERELGFAVTFLKTLLLLMEKELALAREIPSLPPELERRLSPREREILFLLLRRLTNEEIAAYLNLSVYTVKTYRKFIYRKLGVSSFNELLAKYRAVTEKLN</sequence>
<dbReference type="PROSITE" id="PS50043">
    <property type="entry name" value="HTH_LUXR_2"/>
    <property type="match status" value="1"/>
</dbReference>
<keyword evidence="1" id="KW-0805">Transcription regulation</keyword>
<evidence type="ECO:0000313" key="5">
    <source>
        <dbReference type="EMBL" id="RDV84667.1"/>
    </source>
</evidence>
<dbReference type="GO" id="GO:0006355">
    <property type="term" value="P:regulation of DNA-templated transcription"/>
    <property type="evidence" value="ECO:0007669"/>
    <property type="project" value="InterPro"/>
</dbReference>
<evidence type="ECO:0000259" key="4">
    <source>
        <dbReference type="PROSITE" id="PS50043"/>
    </source>
</evidence>
<dbReference type="InterPro" id="IPR036388">
    <property type="entry name" value="WH-like_DNA-bd_sf"/>
</dbReference>
<evidence type="ECO:0000256" key="2">
    <source>
        <dbReference type="ARBA" id="ARBA00023125"/>
    </source>
</evidence>
<dbReference type="RefSeq" id="WP_115791661.1">
    <property type="nucleotide sequence ID" value="NZ_QSLN01000001.1"/>
</dbReference>
<dbReference type="OrthoDB" id="1954582at2"/>
<dbReference type="InterPro" id="IPR029016">
    <property type="entry name" value="GAF-like_dom_sf"/>
</dbReference>
<accession>A0A3D8P7J7</accession>
<feature type="domain" description="HTH luxR-type" evidence="4">
    <location>
        <begin position="209"/>
        <end position="274"/>
    </location>
</feature>
<dbReference type="PRINTS" id="PR00038">
    <property type="entry name" value="HTHLUXR"/>
</dbReference>
<reference evidence="5 6" key="1">
    <citation type="submission" date="2018-08" db="EMBL/GenBank/DDBJ databases">
        <title>Form III RuBisCO-mediated autotrophy in Thermodesulfobium bacteria.</title>
        <authorList>
            <person name="Toshchakov S.V."/>
            <person name="Kublanov I.V."/>
            <person name="Frolov E."/>
            <person name="Bonch-Osmolovskaya E.A."/>
            <person name="Tourova T.P."/>
            <person name="Chernych N.A."/>
            <person name="Lebedinsky A.V."/>
        </authorList>
    </citation>
    <scope>NUCLEOTIDE SEQUENCE [LARGE SCALE GENOMIC DNA]</scope>
    <source>
        <strain evidence="5 6">SR</strain>
    </source>
</reference>
<keyword evidence="2" id="KW-0238">DNA-binding</keyword>
<dbReference type="SMART" id="SM00421">
    <property type="entry name" value="HTH_LUXR"/>
    <property type="match status" value="1"/>
</dbReference>
<dbReference type="InterPro" id="IPR016032">
    <property type="entry name" value="Sig_transdc_resp-reg_C-effctor"/>
</dbReference>
<dbReference type="Gene3D" id="3.30.450.40">
    <property type="match status" value="1"/>
</dbReference>
<dbReference type="SUPFAM" id="SSF46894">
    <property type="entry name" value="C-terminal effector domain of the bipartite response regulators"/>
    <property type="match status" value="1"/>
</dbReference>
<evidence type="ECO:0000313" key="6">
    <source>
        <dbReference type="Proteomes" id="UP000256329"/>
    </source>
</evidence>
<dbReference type="Gene3D" id="1.10.10.10">
    <property type="entry name" value="Winged helix-like DNA-binding domain superfamily/Winged helix DNA-binding domain"/>
    <property type="match status" value="1"/>
</dbReference>
<dbReference type="Proteomes" id="UP000256329">
    <property type="component" value="Unassembled WGS sequence"/>
</dbReference>
<keyword evidence="3" id="KW-0804">Transcription</keyword>
<keyword evidence="6" id="KW-1185">Reference proteome</keyword>
<comment type="caution">
    <text evidence="5">The sequence shown here is derived from an EMBL/GenBank/DDBJ whole genome shotgun (WGS) entry which is preliminary data.</text>
</comment>
<evidence type="ECO:0000256" key="3">
    <source>
        <dbReference type="ARBA" id="ARBA00023163"/>
    </source>
</evidence>
<dbReference type="GO" id="GO:0003677">
    <property type="term" value="F:DNA binding"/>
    <property type="evidence" value="ECO:0007669"/>
    <property type="project" value="UniProtKB-KW"/>
</dbReference>